<evidence type="ECO:0000313" key="2">
    <source>
        <dbReference type="Proteomes" id="UP000321790"/>
    </source>
</evidence>
<keyword evidence="2" id="KW-1185">Reference proteome</keyword>
<name>A0A5C7AY03_9FLAO</name>
<gene>
    <name evidence="1" type="ORF">FUA26_04050</name>
</gene>
<evidence type="ECO:0000313" key="1">
    <source>
        <dbReference type="EMBL" id="TXE12974.1"/>
    </source>
</evidence>
<dbReference type="OrthoDB" id="1117657at2"/>
<dbReference type="AlphaFoldDB" id="A0A5C7AY03"/>
<evidence type="ECO:0008006" key="3">
    <source>
        <dbReference type="Google" id="ProtNLM"/>
    </source>
</evidence>
<accession>A0A5C7AY03</accession>
<sequence length="362" mass="40917">MMKQLRYKNIINALLVLTTCVVFGQNKVSKEIKKTATLPNNGQLYIENKYGDVFIDGWNKQTIEITVEIEAKGRNLDKAKELLKRINPEIETSGNVVMVKSHISERELGFFNKYIKKVDAFNAEKTNTNINYKINMPKQAEIEVFNKYGDVVITNWNGTLKADIEHGDLRITDAIDNANITLKYGQLKTNNLNTALVNSKQATVTISNVNKLKLNSNGSEIYINSVNTLELYSDKDTIEIQELNTIFGTVKYTTASFNKLKSKANLELHLAELRVLKCADNPVIVLNQNTSEVYINIAQTNFHFNAKLEQGVLRIPKTMTNITSKVLDEKNKIRHVKANYKNAQQGTIDIAGYKGIVILKEL</sequence>
<protein>
    <recommendedName>
        <fullName evidence="3">DUF4097 domain-containing protein</fullName>
    </recommendedName>
</protein>
<dbReference type="EMBL" id="VOSC01000012">
    <property type="protein sequence ID" value="TXE12974.1"/>
    <property type="molecule type" value="Genomic_DNA"/>
</dbReference>
<proteinExistence type="predicted"/>
<dbReference type="Proteomes" id="UP000321790">
    <property type="component" value="Unassembled WGS sequence"/>
</dbReference>
<reference evidence="2" key="1">
    <citation type="submission" date="2019-08" db="EMBL/GenBank/DDBJ databases">
        <title>Seonamhaeicola sediminis sp. nov., isolated from marine sediment.</title>
        <authorList>
            <person name="Cao W.R."/>
        </authorList>
    </citation>
    <scope>NUCLEOTIDE SEQUENCE [LARGE SCALE GENOMIC DNA]</scope>
    <source>
        <strain evidence="2">Gy8</strain>
    </source>
</reference>
<dbReference type="RefSeq" id="WP_147131900.1">
    <property type="nucleotide sequence ID" value="NZ_VOSC01000012.1"/>
</dbReference>
<organism evidence="1 2">
    <name type="scientific">Seonamhaeicola algicola</name>
    <dbReference type="NCBI Taxonomy" id="1719036"/>
    <lineage>
        <taxon>Bacteria</taxon>
        <taxon>Pseudomonadati</taxon>
        <taxon>Bacteroidota</taxon>
        <taxon>Flavobacteriia</taxon>
        <taxon>Flavobacteriales</taxon>
        <taxon>Flavobacteriaceae</taxon>
    </lineage>
</organism>
<comment type="caution">
    <text evidence="1">The sequence shown here is derived from an EMBL/GenBank/DDBJ whole genome shotgun (WGS) entry which is preliminary data.</text>
</comment>